<feature type="transmembrane region" description="Helical" evidence="5">
    <location>
        <begin position="172"/>
        <end position="205"/>
    </location>
</feature>
<evidence type="ECO:0000313" key="8">
    <source>
        <dbReference type="Proteomes" id="UP000322159"/>
    </source>
</evidence>
<dbReference type="PANTHER" id="PTHR37422:SF13">
    <property type="entry name" value="LIPOPOLYSACCHARIDE BIOSYNTHESIS PROTEIN PA4999-RELATED"/>
    <property type="match status" value="1"/>
</dbReference>
<dbReference type="Proteomes" id="UP000322159">
    <property type="component" value="Chromosome"/>
</dbReference>
<evidence type="ECO:0000313" key="7">
    <source>
        <dbReference type="EMBL" id="QEO09518.1"/>
    </source>
</evidence>
<keyword evidence="3 5" id="KW-1133">Transmembrane helix</keyword>
<evidence type="ECO:0000256" key="4">
    <source>
        <dbReference type="ARBA" id="ARBA00023136"/>
    </source>
</evidence>
<organism evidence="7 8">
    <name type="scientific">Protaetiibacter larvae</name>
    <dbReference type="NCBI Taxonomy" id="2592654"/>
    <lineage>
        <taxon>Bacteria</taxon>
        <taxon>Bacillati</taxon>
        <taxon>Actinomycetota</taxon>
        <taxon>Actinomycetes</taxon>
        <taxon>Micrococcales</taxon>
        <taxon>Microbacteriaceae</taxon>
        <taxon>Protaetiibacter</taxon>
    </lineage>
</organism>
<proteinExistence type="predicted"/>
<comment type="subcellular location">
    <subcellularLocation>
        <location evidence="1">Membrane</location>
        <topology evidence="1">Multi-pass membrane protein</topology>
    </subcellularLocation>
</comment>
<dbReference type="RefSeq" id="WP_149324939.1">
    <property type="nucleotide sequence ID" value="NZ_CP043504.1"/>
</dbReference>
<dbReference type="InterPro" id="IPR007016">
    <property type="entry name" value="O-antigen_ligase-rel_domated"/>
</dbReference>
<feature type="transmembrane region" description="Helical" evidence="5">
    <location>
        <begin position="217"/>
        <end position="239"/>
    </location>
</feature>
<evidence type="ECO:0000256" key="3">
    <source>
        <dbReference type="ARBA" id="ARBA00022989"/>
    </source>
</evidence>
<gene>
    <name evidence="7" type="ORF">FLP23_05530</name>
</gene>
<keyword evidence="2 5" id="KW-0812">Transmembrane</keyword>
<dbReference type="GO" id="GO:0016020">
    <property type="term" value="C:membrane"/>
    <property type="evidence" value="ECO:0007669"/>
    <property type="project" value="UniProtKB-SubCell"/>
</dbReference>
<feature type="domain" description="O-antigen ligase-related" evidence="6">
    <location>
        <begin position="174"/>
        <end position="336"/>
    </location>
</feature>
<evidence type="ECO:0000256" key="5">
    <source>
        <dbReference type="SAM" id="Phobius"/>
    </source>
</evidence>
<feature type="transmembrane region" description="Helical" evidence="5">
    <location>
        <begin position="325"/>
        <end position="348"/>
    </location>
</feature>
<sequence>MPLDAIAMSVGGFPLRLYMLPLGGLILFSLFTGVDRRRPSWILQLLAVHTVLILLSLSWTSTFADTFQVALGQVFLMLGLWALVRNAGQNFFGSNDLLRWFLVGLVGSAGIAVLQVVLYYSVGLNLGVWATIVNAPWVRPNGLTAEPVWAGLNASLGLVIVVSNWRQQRRRITLLVLFSVVLVLAFSRAALLATLVAVALMGALRIRHLSSSQFSKAVAGALVVVAGAAALVPIALQVLPSGLLQRFDISAALGEDRVSVDQGSLDSRLGIYRLILDKWVDAPLLGHGGGSLAQAAVDASNVATYLGSGELNAGRGSTNLFLTNLYDLGVIGLALIGLVAAGFAYTGLRMARSNLTPLGLATVMTLQYLSANGFRLGVTWVVFSILIVAWLEHRLDHRRDPTVSMSLRGFS</sequence>
<keyword evidence="8" id="KW-1185">Reference proteome</keyword>
<evidence type="ECO:0000256" key="2">
    <source>
        <dbReference type="ARBA" id="ARBA00022692"/>
    </source>
</evidence>
<reference evidence="7 8" key="1">
    <citation type="submission" date="2019-09" db="EMBL/GenBank/DDBJ databases">
        <title>Genome sequencing of strain KACC 19322.</title>
        <authorList>
            <person name="Heo J."/>
            <person name="Kim S.-J."/>
            <person name="Kim J.-S."/>
            <person name="Hong S.-B."/>
            <person name="Kwon S.-W."/>
        </authorList>
    </citation>
    <scope>NUCLEOTIDE SEQUENCE [LARGE SCALE GENOMIC DNA]</scope>
    <source>
        <strain evidence="7 8">KACC 19322</strain>
    </source>
</reference>
<keyword evidence="4 5" id="KW-0472">Membrane</keyword>
<feature type="transmembrane region" description="Helical" evidence="5">
    <location>
        <begin position="41"/>
        <end position="60"/>
    </location>
</feature>
<feature type="transmembrane region" description="Helical" evidence="5">
    <location>
        <begin position="97"/>
        <end position="120"/>
    </location>
</feature>
<protein>
    <recommendedName>
        <fullName evidence="6">O-antigen ligase-related domain-containing protein</fullName>
    </recommendedName>
</protein>
<evidence type="ECO:0000259" key="6">
    <source>
        <dbReference type="Pfam" id="PF04932"/>
    </source>
</evidence>
<dbReference type="InterPro" id="IPR051533">
    <property type="entry name" value="WaaL-like"/>
</dbReference>
<feature type="transmembrane region" description="Helical" evidence="5">
    <location>
        <begin position="66"/>
        <end position="85"/>
    </location>
</feature>
<accession>A0A5C1Y830</accession>
<evidence type="ECO:0000256" key="1">
    <source>
        <dbReference type="ARBA" id="ARBA00004141"/>
    </source>
</evidence>
<dbReference type="PANTHER" id="PTHR37422">
    <property type="entry name" value="TEICHURONIC ACID BIOSYNTHESIS PROTEIN TUAE"/>
    <property type="match status" value="1"/>
</dbReference>
<name>A0A5C1Y830_9MICO</name>
<feature type="transmembrane region" description="Helical" evidence="5">
    <location>
        <begin position="15"/>
        <end position="34"/>
    </location>
</feature>
<dbReference type="AlphaFoldDB" id="A0A5C1Y830"/>
<dbReference type="KEGG" id="lyk:FLP23_05530"/>
<dbReference type="Pfam" id="PF04932">
    <property type="entry name" value="Wzy_C"/>
    <property type="match status" value="1"/>
</dbReference>
<feature type="transmembrane region" description="Helical" evidence="5">
    <location>
        <begin position="368"/>
        <end position="391"/>
    </location>
</feature>
<dbReference type="EMBL" id="CP043504">
    <property type="protein sequence ID" value="QEO09518.1"/>
    <property type="molecule type" value="Genomic_DNA"/>
</dbReference>
<feature type="transmembrane region" description="Helical" evidence="5">
    <location>
        <begin position="147"/>
        <end position="165"/>
    </location>
</feature>
<dbReference type="OrthoDB" id="2937479at2"/>